<dbReference type="InterPro" id="IPR023095">
    <property type="entry name" value="Ade_MeTrfase_dom_2"/>
</dbReference>
<evidence type="ECO:0000313" key="8">
    <source>
        <dbReference type="Proteomes" id="UP001595478"/>
    </source>
</evidence>
<dbReference type="NCBIfam" id="TIGR00571">
    <property type="entry name" value="dam"/>
    <property type="match status" value="1"/>
</dbReference>
<dbReference type="InterPro" id="IPR012327">
    <property type="entry name" value="MeTrfase_D12"/>
</dbReference>
<dbReference type="PANTHER" id="PTHR30481">
    <property type="entry name" value="DNA ADENINE METHYLASE"/>
    <property type="match status" value="1"/>
</dbReference>
<keyword evidence="4" id="KW-0808">Transferase</keyword>
<proteinExistence type="inferred from homology"/>
<dbReference type="Proteomes" id="UP001595478">
    <property type="component" value="Unassembled WGS sequence"/>
</dbReference>
<comment type="caution">
    <text evidence="7">The sequence shown here is derived from an EMBL/GenBank/DDBJ whole genome shotgun (WGS) entry which is preliminary data.</text>
</comment>
<accession>A0ABV7FX12</accession>
<evidence type="ECO:0000256" key="4">
    <source>
        <dbReference type="ARBA" id="ARBA00022679"/>
    </source>
</evidence>
<sequence>MQNKLTPPLKWAGGKRWLVPFLQKVYTFFPDYRLVEPFVGGMSVALGLQPKDALLNDANQHLINFYQQIQLGLQFELPYGNNESEYYQAREQFNDRIADRQQLSKESAQLFYYLIKTGFNGLCRFNKSGYYNVPFGRHKTINYLPSFDEYAQAFDTWQLSVGDFADISIASNDFLYVDPPYDVEFTHYHSTDFVWSDQERLVDWLSSADCPTIISNQATTRVKKLYKQAGFKLYLVDAPRFISCNGSREKALEVVAVKNMPRRAVIQLNKMFTKA</sequence>
<evidence type="ECO:0000313" key="7">
    <source>
        <dbReference type="EMBL" id="MFC3122966.1"/>
    </source>
</evidence>
<dbReference type="InterPro" id="IPR012263">
    <property type="entry name" value="M_m6A_EcoRV"/>
</dbReference>
<dbReference type="RefSeq" id="WP_376921092.1">
    <property type="nucleotide sequence ID" value="NZ_JBHRSW010000043.1"/>
</dbReference>
<dbReference type="Gene3D" id="1.10.1020.10">
    <property type="entry name" value="Adenine-specific Methyltransferase, Domain 2"/>
    <property type="match status" value="1"/>
</dbReference>
<dbReference type="SUPFAM" id="SSF53335">
    <property type="entry name" value="S-adenosyl-L-methionine-dependent methyltransferases"/>
    <property type="match status" value="1"/>
</dbReference>
<dbReference type="EC" id="2.1.1.72" evidence="2"/>
<dbReference type="Gene3D" id="3.40.50.150">
    <property type="entry name" value="Vaccinia Virus protein VP39"/>
    <property type="match status" value="1"/>
</dbReference>
<name>A0ABV7FX12_9ALTE</name>
<keyword evidence="8" id="KW-1185">Reference proteome</keyword>
<dbReference type="PIRSF" id="PIRSF000398">
    <property type="entry name" value="M_m6A_EcoRV"/>
    <property type="match status" value="1"/>
</dbReference>
<keyword evidence="5" id="KW-0949">S-adenosyl-L-methionine</keyword>
<reference evidence="8" key="1">
    <citation type="journal article" date="2019" name="Int. J. Syst. Evol. Microbiol.">
        <title>The Global Catalogue of Microorganisms (GCM) 10K type strain sequencing project: providing services to taxonomists for standard genome sequencing and annotation.</title>
        <authorList>
            <consortium name="The Broad Institute Genomics Platform"/>
            <consortium name="The Broad Institute Genome Sequencing Center for Infectious Disease"/>
            <person name="Wu L."/>
            <person name="Ma J."/>
        </authorList>
    </citation>
    <scope>NUCLEOTIDE SEQUENCE [LARGE SCALE GENOMIC DNA]</scope>
    <source>
        <strain evidence="8">KCTC 52473</strain>
    </source>
</reference>
<dbReference type="GO" id="GO:0032259">
    <property type="term" value="P:methylation"/>
    <property type="evidence" value="ECO:0007669"/>
    <property type="project" value="UniProtKB-KW"/>
</dbReference>
<dbReference type="Pfam" id="PF02086">
    <property type="entry name" value="MethyltransfD12"/>
    <property type="match status" value="1"/>
</dbReference>
<dbReference type="InterPro" id="IPR029063">
    <property type="entry name" value="SAM-dependent_MTases_sf"/>
</dbReference>
<keyword evidence="3 7" id="KW-0489">Methyltransferase</keyword>
<dbReference type="PANTHER" id="PTHR30481:SF3">
    <property type="entry name" value="DNA ADENINE METHYLASE"/>
    <property type="match status" value="1"/>
</dbReference>
<dbReference type="EMBL" id="JBHRSW010000043">
    <property type="protein sequence ID" value="MFC3122966.1"/>
    <property type="molecule type" value="Genomic_DNA"/>
</dbReference>
<protein>
    <recommendedName>
        <fullName evidence="2">site-specific DNA-methyltransferase (adenine-specific)</fullName>
        <ecNumber evidence="2">2.1.1.72</ecNumber>
    </recommendedName>
</protein>
<evidence type="ECO:0000256" key="5">
    <source>
        <dbReference type="ARBA" id="ARBA00022691"/>
    </source>
</evidence>
<dbReference type="PRINTS" id="PR00505">
    <property type="entry name" value="D12N6MTFRASE"/>
</dbReference>
<evidence type="ECO:0000256" key="3">
    <source>
        <dbReference type="ARBA" id="ARBA00022603"/>
    </source>
</evidence>
<dbReference type="GO" id="GO:0008168">
    <property type="term" value="F:methyltransferase activity"/>
    <property type="evidence" value="ECO:0007669"/>
    <property type="project" value="UniProtKB-KW"/>
</dbReference>
<comment type="catalytic activity">
    <reaction evidence="6">
        <text>a 2'-deoxyadenosine in DNA + S-adenosyl-L-methionine = an N(6)-methyl-2'-deoxyadenosine in DNA + S-adenosyl-L-homocysteine + H(+)</text>
        <dbReference type="Rhea" id="RHEA:15197"/>
        <dbReference type="Rhea" id="RHEA-COMP:12418"/>
        <dbReference type="Rhea" id="RHEA-COMP:12419"/>
        <dbReference type="ChEBI" id="CHEBI:15378"/>
        <dbReference type="ChEBI" id="CHEBI:57856"/>
        <dbReference type="ChEBI" id="CHEBI:59789"/>
        <dbReference type="ChEBI" id="CHEBI:90615"/>
        <dbReference type="ChEBI" id="CHEBI:90616"/>
        <dbReference type="EC" id="2.1.1.72"/>
    </reaction>
</comment>
<comment type="similarity">
    <text evidence="1">Belongs to the N(4)/N(6)-methyltransferase family.</text>
</comment>
<organism evidence="7 8">
    <name type="scientific">Agaribacter flavus</name>
    <dbReference type="NCBI Taxonomy" id="1902781"/>
    <lineage>
        <taxon>Bacteria</taxon>
        <taxon>Pseudomonadati</taxon>
        <taxon>Pseudomonadota</taxon>
        <taxon>Gammaproteobacteria</taxon>
        <taxon>Alteromonadales</taxon>
        <taxon>Alteromonadaceae</taxon>
        <taxon>Agaribacter</taxon>
    </lineage>
</organism>
<gene>
    <name evidence="7" type="ORF">ACFOHL_15180</name>
</gene>
<evidence type="ECO:0000256" key="6">
    <source>
        <dbReference type="ARBA" id="ARBA00047942"/>
    </source>
</evidence>
<evidence type="ECO:0000256" key="1">
    <source>
        <dbReference type="ARBA" id="ARBA00006594"/>
    </source>
</evidence>
<evidence type="ECO:0000256" key="2">
    <source>
        <dbReference type="ARBA" id="ARBA00011900"/>
    </source>
</evidence>